<evidence type="ECO:0000313" key="1">
    <source>
        <dbReference type="EMBL" id="SVB63938.1"/>
    </source>
</evidence>
<gene>
    <name evidence="1" type="ORF">METZ01_LOCUS216792</name>
</gene>
<sequence length="70" mass="8380">MILSSKIIKLNNYIFPYAGKNLRISEISWKNEVCAFVQKGMEKFVYFVDKKIQQISICNYLRQFFISDEF</sequence>
<protein>
    <submittedName>
        <fullName evidence="1">Uncharacterized protein</fullName>
    </submittedName>
</protein>
<dbReference type="AlphaFoldDB" id="A0A382FLH3"/>
<dbReference type="EMBL" id="UINC01050681">
    <property type="protein sequence ID" value="SVB63938.1"/>
    <property type="molecule type" value="Genomic_DNA"/>
</dbReference>
<name>A0A382FLH3_9ZZZZ</name>
<accession>A0A382FLH3</accession>
<proteinExistence type="predicted"/>
<reference evidence="1" key="1">
    <citation type="submission" date="2018-05" db="EMBL/GenBank/DDBJ databases">
        <authorList>
            <person name="Lanie J.A."/>
            <person name="Ng W.-L."/>
            <person name="Kazmierczak K.M."/>
            <person name="Andrzejewski T.M."/>
            <person name="Davidsen T.M."/>
            <person name="Wayne K.J."/>
            <person name="Tettelin H."/>
            <person name="Glass J.I."/>
            <person name="Rusch D."/>
            <person name="Podicherti R."/>
            <person name="Tsui H.-C.T."/>
            <person name="Winkler M.E."/>
        </authorList>
    </citation>
    <scope>NUCLEOTIDE SEQUENCE</scope>
</reference>
<organism evidence="1">
    <name type="scientific">marine metagenome</name>
    <dbReference type="NCBI Taxonomy" id="408172"/>
    <lineage>
        <taxon>unclassified sequences</taxon>
        <taxon>metagenomes</taxon>
        <taxon>ecological metagenomes</taxon>
    </lineage>
</organism>